<dbReference type="AlphaFoldDB" id="A0A9Q0RP43"/>
<feature type="region of interest" description="Disordered" evidence="5">
    <location>
        <begin position="632"/>
        <end position="667"/>
    </location>
</feature>
<dbReference type="InterPro" id="IPR001841">
    <property type="entry name" value="Znf_RING"/>
</dbReference>
<feature type="region of interest" description="Disordered" evidence="5">
    <location>
        <begin position="170"/>
        <end position="235"/>
    </location>
</feature>
<evidence type="ECO:0000256" key="5">
    <source>
        <dbReference type="SAM" id="MobiDB-lite"/>
    </source>
</evidence>
<feature type="compositionally biased region" description="Low complexity" evidence="5">
    <location>
        <begin position="543"/>
        <end position="563"/>
    </location>
</feature>
<feature type="compositionally biased region" description="Basic residues" evidence="5">
    <location>
        <begin position="649"/>
        <end position="665"/>
    </location>
</feature>
<feature type="region of interest" description="Disordered" evidence="5">
    <location>
        <begin position="311"/>
        <end position="394"/>
    </location>
</feature>
<feature type="compositionally biased region" description="Polar residues" evidence="5">
    <location>
        <begin position="594"/>
        <end position="604"/>
    </location>
</feature>
<feature type="domain" description="RING-type" evidence="6">
    <location>
        <begin position="756"/>
        <end position="797"/>
    </location>
</feature>
<feature type="region of interest" description="Disordered" evidence="5">
    <location>
        <begin position="495"/>
        <end position="521"/>
    </location>
</feature>
<evidence type="ECO:0000313" key="7">
    <source>
        <dbReference type="EMBL" id="KAJ6223058.1"/>
    </source>
</evidence>
<dbReference type="FunFam" id="3.30.40.10:FF:000024">
    <property type="entry name" value="RING finger protein 44 isoform X1"/>
    <property type="match status" value="1"/>
</dbReference>
<evidence type="ECO:0000256" key="1">
    <source>
        <dbReference type="ARBA" id="ARBA00022723"/>
    </source>
</evidence>
<evidence type="ECO:0000256" key="2">
    <source>
        <dbReference type="ARBA" id="ARBA00022771"/>
    </source>
</evidence>
<feature type="compositionally biased region" description="Polar residues" evidence="5">
    <location>
        <begin position="199"/>
        <end position="221"/>
    </location>
</feature>
<dbReference type="SUPFAM" id="SSF57850">
    <property type="entry name" value="RING/U-box"/>
    <property type="match status" value="1"/>
</dbReference>
<dbReference type="CDD" id="cd16472">
    <property type="entry name" value="RING-H2_RNF38-like"/>
    <property type="match status" value="1"/>
</dbReference>
<keyword evidence="1" id="KW-0479">Metal-binding</keyword>
<protein>
    <recommendedName>
        <fullName evidence="6">RING-type domain-containing protein</fullName>
    </recommendedName>
</protein>
<feature type="compositionally biased region" description="Low complexity" evidence="5">
    <location>
        <begin position="273"/>
        <end position="286"/>
    </location>
</feature>
<dbReference type="SMART" id="SM00184">
    <property type="entry name" value="RING"/>
    <property type="match status" value="1"/>
</dbReference>
<dbReference type="PROSITE" id="PS50089">
    <property type="entry name" value="ZF_RING_2"/>
    <property type="match status" value="1"/>
</dbReference>
<feature type="region of interest" description="Disordered" evidence="5">
    <location>
        <begin position="55"/>
        <end position="89"/>
    </location>
</feature>
<dbReference type="GO" id="GO:0016567">
    <property type="term" value="P:protein ubiquitination"/>
    <property type="evidence" value="ECO:0007669"/>
    <property type="project" value="TreeGrafter"/>
</dbReference>
<keyword evidence="8" id="KW-1185">Reference proteome</keyword>
<reference evidence="7" key="1">
    <citation type="submission" date="2022-12" db="EMBL/GenBank/DDBJ databases">
        <title>Genome assemblies of Blomia tropicalis.</title>
        <authorList>
            <person name="Cui Y."/>
        </authorList>
    </citation>
    <scope>NUCLEOTIDE SEQUENCE</scope>
    <source>
        <tissue evidence="7">Adult mites</tissue>
    </source>
</reference>
<evidence type="ECO:0000259" key="6">
    <source>
        <dbReference type="PROSITE" id="PS50089"/>
    </source>
</evidence>
<dbReference type="GO" id="GO:0061630">
    <property type="term" value="F:ubiquitin protein ligase activity"/>
    <property type="evidence" value="ECO:0007669"/>
    <property type="project" value="TreeGrafter"/>
</dbReference>
<dbReference type="Gene3D" id="3.30.40.10">
    <property type="entry name" value="Zinc/RING finger domain, C3HC4 (zinc finger)"/>
    <property type="match status" value="1"/>
</dbReference>
<feature type="compositionally biased region" description="Low complexity" evidence="5">
    <location>
        <begin position="571"/>
        <end position="585"/>
    </location>
</feature>
<dbReference type="PANTHER" id="PTHR46171:SF3">
    <property type="entry name" value="GH10160P"/>
    <property type="match status" value="1"/>
</dbReference>
<evidence type="ECO:0000256" key="4">
    <source>
        <dbReference type="PROSITE-ProRule" id="PRU00175"/>
    </source>
</evidence>
<feature type="compositionally biased region" description="Polar residues" evidence="5">
    <location>
        <begin position="368"/>
        <end position="394"/>
    </location>
</feature>
<accession>A0A9Q0RP43</accession>
<feature type="region of interest" description="Disordered" evidence="5">
    <location>
        <begin position="256"/>
        <end position="288"/>
    </location>
</feature>
<evidence type="ECO:0000256" key="3">
    <source>
        <dbReference type="ARBA" id="ARBA00022833"/>
    </source>
</evidence>
<feature type="compositionally biased region" description="Polar residues" evidence="5">
    <location>
        <begin position="72"/>
        <end position="89"/>
    </location>
</feature>
<organism evidence="7 8">
    <name type="scientific">Blomia tropicalis</name>
    <name type="common">Mite</name>
    <dbReference type="NCBI Taxonomy" id="40697"/>
    <lineage>
        <taxon>Eukaryota</taxon>
        <taxon>Metazoa</taxon>
        <taxon>Ecdysozoa</taxon>
        <taxon>Arthropoda</taxon>
        <taxon>Chelicerata</taxon>
        <taxon>Arachnida</taxon>
        <taxon>Acari</taxon>
        <taxon>Acariformes</taxon>
        <taxon>Sarcoptiformes</taxon>
        <taxon>Astigmata</taxon>
        <taxon>Glycyphagoidea</taxon>
        <taxon>Echimyopodidae</taxon>
        <taxon>Blomia</taxon>
    </lineage>
</organism>
<dbReference type="Pfam" id="PF13639">
    <property type="entry name" value="zf-RING_2"/>
    <property type="match status" value="1"/>
</dbReference>
<dbReference type="PANTHER" id="PTHR46171">
    <property type="entry name" value="GH10160P"/>
    <property type="match status" value="1"/>
</dbReference>
<keyword evidence="2 4" id="KW-0863">Zinc-finger</keyword>
<name>A0A9Q0RP43_BLOTA</name>
<gene>
    <name evidence="7" type="ORF">RDWZM_001603</name>
</gene>
<keyword evidence="3" id="KW-0862">Zinc</keyword>
<dbReference type="EMBL" id="JAPWDV010000001">
    <property type="protein sequence ID" value="KAJ6223058.1"/>
    <property type="molecule type" value="Genomic_DNA"/>
</dbReference>
<comment type="caution">
    <text evidence="7">The sequence shown here is derived from an EMBL/GenBank/DDBJ whole genome shotgun (WGS) entry which is preliminary data.</text>
</comment>
<proteinExistence type="predicted"/>
<dbReference type="OMA" id="HTNRPQE"/>
<feature type="compositionally biased region" description="Polar residues" evidence="5">
    <location>
        <begin position="495"/>
        <end position="509"/>
    </location>
</feature>
<dbReference type="InterPro" id="IPR013083">
    <property type="entry name" value="Znf_RING/FYVE/PHD"/>
</dbReference>
<dbReference type="GO" id="GO:0008270">
    <property type="term" value="F:zinc ion binding"/>
    <property type="evidence" value="ECO:0007669"/>
    <property type="project" value="UniProtKB-KW"/>
</dbReference>
<dbReference type="Proteomes" id="UP001142055">
    <property type="component" value="Chromosome 1"/>
</dbReference>
<feature type="region of interest" description="Disordered" evidence="5">
    <location>
        <begin position="534"/>
        <end position="606"/>
    </location>
</feature>
<feature type="compositionally biased region" description="Low complexity" evidence="5">
    <location>
        <begin position="314"/>
        <end position="343"/>
    </location>
</feature>
<evidence type="ECO:0000313" key="8">
    <source>
        <dbReference type="Proteomes" id="UP001142055"/>
    </source>
</evidence>
<feature type="compositionally biased region" description="Low complexity" evidence="5">
    <location>
        <begin position="350"/>
        <end position="367"/>
    </location>
</feature>
<feature type="compositionally biased region" description="Polar residues" evidence="5">
    <location>
        <begin position="258"/>
        <end position="267"/>
    </location>
</feature>
<sequence length="808" mass="88040">MLQSLMYVVWGFESGESPSRKRRRTDVYEMVDRRSSSIEQLSPVELSRFRNLVTSGGVGAGTRSPPELVRATSPNHRPTSDENGNAGWRTTGTQLSVLQITPTPEPRLEVTIQVADPNVTAATGATHVSTAGRRLSQLSPVFVVNGSNLYIAGQTTSEVVVSDSDLIAEMSPSDDVDSSPRPLSLPPSPIVSPQSQWSNGSNRRSVIAHATSSGSVTTPANLTHDRNNNPLNEMETNNEAHIPASEASLAIFRGPVATTGSSSNDISFHQRSHPQPTQQPQSPAQTFNVGGNRVEVATTAQILELQAAFRERSQSQSSQSSIASSQRSSSRQQAQRTAQQHQSVPIPQINSQSNTSNNQATVNQSSNYHSTNRSNVNPNPNGLNSQLSPGQTFPQPIILPSIPITSQYPPTVRGTNFYEFLDELVDSLNSNANVTIGDSSRSSNSSATAAAVAAAAAAAAAAAPSIVQLNPYSGPLYPHLLMQMLANFTSGNNLLHSGQNATTQSNGYQQPPPPVTQPASHRMRVYHRNHRIQERFRPSCLRNNNQPNNSANGQSSQQQQQQQQPPPPTPITNSQRQPQQVIPPQRHQPHQHQYGSNANPTIGNLINYRHAPAPSQVQIVPNSSQPGLSLPLPGFAYSHAPPPPPPPTGHHRTNGGGHHHHHPSVHHLYPFYPRPRGHTHFFHDIDLAAFANGVFTTTNVAPIFNDSPEAENYEALLNLAERLGEAKPRGLTKQEIDQLPSYKFKGSNDEGDQTLCVICMCDFEMKQNLRVLPCSHEFHSRCVDKWLKTNRTCPICRRDSTVTNHESD</sequence>